<name>A0A1G7NUK3_9EURY</name>
<accession>A0A1G7NUK3</accession>
<evidence type="ECO:0000313" key="2">
    <source>
        <dbReference type="EMBL" id="SDF77661.1"/>
    </source>
</evidence>
<reference evidence="2 3" key="1">
    <citation type="submission" date="2016-10" db="EMBL/GenBank/DDBJ databases">
        <authorList>
            <person name="Varghese N."/>
            <person name="Submissions S."/>
        </authorList>
    </citation>
    <scope>NUCLEOTIDE SEQUENCE [LARGE SCALE GENOMIC DNA]</scope>
    <source>
        <strain evidence="2 3">CGMCC 1.3527</strain>
    </source>
</reference>
<sequence length="46" mass="4920">MTGHATALSLPPRFEDDRELIESQLPAFDGPGETGGPDGSDPERPR</sequence>
<dbReference type="AlphaFoldDB" id="A0A1G7NUK3"/>
<dbReference type="EMBL" id="FNBO01000008">
    <property type="protein sequence ID" value="SDF77661.1"/>
    <property type="molecule type" value="Genomic_DNA"/>
</dbReference>
<evidence type="ECO:0000313" key="3">
    <source>
        <dbReference type="Proteomes" id="UP000324020"/>
    </source>
</evidence>
<gene>
    <name evidence="2" type="ORF">SAMN04488067_108116</name>
</gene>
<evidence type="ECO:0000256" key="1">
    <source>
        <dbReference type="SAM" id="MobiDB-lite"/>
    </source>
</evidence>
<proteinExistence type="predicted"/>
<protein>
    <submittedName>
        <fullName evidence="2">Uncharacterized protein</fullName>
    </submittedName>
</protein>
<feature type="region of interest" description="Disordered" evidence="1">
    <location>
        <begin position="21"/>
        <end position="46"/>
    </location>
</feature>
<organism evidence="2 3">
    <name type="scientific">Halorubrum xinjiangense</name>
    <dbReference type="NCBI Taxonomy" id="261291"/>
    <lineage>
        <taxon>Archaea</taxon>
        <taxon>Methanobacteriati</taxon>
        <taxon>Methanobacteriota</taxon>
        <taxon>Stenosarchaea group</taxon>
        <taxon>Halobacteria</taxon>
        <taxon>Halobacteriales</taxon>
        <taxon>Haloferacaceae</taxon>
        <taxon>Halorubrum</taxon>
    </lineage>
</organism>
<dbReference type="Proteomes" id="UP000324020">
    <property type="component" value="Unassembled WGS sequence"/>
</dbReference>
<keyword evidence="3" id="KW-1185">Reference proteome</keyword>